<name>A0AA40HME2_CNENI</name>
<organism evidence="4 5">
    <name type="scientific">Cnephaeus nilssonii</name>
    <name type="common">Northern bat</name>
    <name type="synonym">Eptesicus nilssonii</name>
    <dbReference type="NCBI Taxonomy" id="3371016"/>
    <lineage>
        <taxon>Eukaryota</taxon>
        <taxon>Metazoa</taxon>
        <taxon>Chordata</taxon>
        <taxon>Craniata</taxon>
        <taxon>Vertebrata</taxon>
        <taxon>Euteleostomi</taxon>
        <taxon>Mammalia</taxon>
        <taxon>Eutheria</taxon>
        <taxon>Laurasiatheria</taxon>
        <taxon>Chiroptera</taxon>
        <taxon>Yangochiroptera</taxon>
        <taxon>Vespertilionidae</taxon>
        <taxon>Cnephaeus</taxon>
    </lineage>
</organism>
<evidence type="ECO:0000256" key="2">
    <source>
        <dbReference type="SAM" id="MobiDB-lite"/>
    </source>
</evidence>
<dbReference type="Proteomes" id="UP001177744">
    <property type="component" value="Unassembled WGS sequence"/>
</dbReference>
<gene>
    <name evidence="4" type="ORF">QTO34_004916</name>
</gene>
<evidence type="ECO:0000313" key="5">
    <source>
        <dbReference type="Proteomes" id="UP001177744"/>
    </source>
</evidence>
<keyword evidence="3" id="KW-0732">Signal</keyword>
<dbReference type="Gene3D" id="2.40.128.20">
    <property type="match status" value="1"/>
</dbReference>
<comment type="caution">
    <text evidence="4">The sequence shown here is derived from an EMBL/GenBank/DDBJ whole genome shotgun (WGS) entry which is preliminary data.</text>
</comment>
<dbReference type="SUPFAM" id="SSF50814">
    <property type="entry name" value="Lipocalins"/>
    <property type="match status" value="1"/>
</dbReference>
<dbReference type="InterPro" id="IPR002345">
    <property type="entry name" value="Lipocalin"/>
</dbReference>
<dbReference type="PROSITE" id="PS00213">
    <property type="entry name" value="LIPOCALIN"/>
    <property type="match status" value="1"/>
</dbReference>
<proteinExistence type="inferred from homology"/>
<dbReference type="PANTHER" id="PTHR11430:SF79">
    <property type="entry name" value="EPIDIDYMAL-SPECIFIC LIPOCALIN-10"/>
    <property type="match status" value="1"/>
</dbReference>
<sequence>MGLGRLPPGLVLVLVLVLAAGAQPQDQRPRESHNLNWNKFSGFWYILAIASDARGFLPGRDAWKLGASVVQVHSVGQLRVVLAFPRSQGCRSHTVILRKDGKKAVFRNPCALKGVAGFRVLTTDYSSGVVDLRLGRAGRGAKALLLFSRQNETTFPSWRKFVDICEIRELARGATVLPKDGKVRLQGSRATHFRPSPRPAPQRDGRHGSRRLCTVAGGPAYVRPGEPPACARQPRPNPASLPPSHSLLCAHHPALSQPSALSFGRRVAPSTRSLVLRQATDGPSCPSPGGRGRKTLPSPVRCEIHHGGSTVTLVVCFPCSESATYSALRGRVSTCSVPGAVLAAGVEP</sequence>
<comment type="similarity">
    <text evidence="1">Belongs to the calycin superfamily. Lipocalin family.</text>
</comment>
<feature type="region of interest" description="Disordered" evidence="2">
    <location>
        <begin position="185"/>
        <end position="210"/>
    </location>
</feature>
<reference evidence="4" key="1">
    <citation type="submission" date="2023-06" db="EMBL/GenBank/DDBJ databases">
        <title>Reference genome for the Northern bat (Eptesicus nilssonii), a most northern bat species.</title>
        <authorList>
            <person name="Laine V.N."/>
            <person name="Pulliainen A.T."/>
            <person name="Lilley T.M."/>
        </authorList>
    </citation>
    <scope>NUCLEOTIDE SEQUENCE</scope>
    <source>
        <strain evidence="4">BLF_Eptnil</strain>
        <tissue evidence="4">Kidney</tissue>
    </source>
</reference>
<evidence type="ECO:0000256" key="1">
    <source>
        <dbReference type="ARBA" id="ARBA00006889"/>
    </source>
</evidence>
<evidence type="ECO:0000313" key="4">
    <source>
        <dbReference type="EMBL" id="KAK1333918.1"/>
    </source>
</evidence>
<evidence type="ECO:0000256" key="3">
    <source>
        <dbReference type="SAM" id="SignalP"/>
    </source>
</evidence>
<dbReference type="AlphaFoldDB" id="A0AA40HME2"/>
<protein>
    <recommendedName>
        <fullName evidence="6">Lipocalin 10</fullName>
    </recommendedName>
</protein>
<evidence type="ECO:0008006" key="6">
    <source>
        <dbReference type="Google" id="ProtNLM"/>
    </source>
</evidence>
<feature type="signal peptide" evidence="3">
    <location>
        <begin position="1"/>
        <end position="22"/>
    </location>
</feature>
<feature type="chain" id="PRO_5041321862" description="Lipocalin 10" evidence="3">
    <location>
        <begin position="23"/>
        <end position="348"/>
    </location>
</feature>
<dbReference type="EMBL" id="JAULJE010000015">
    <property type="protein sequence ID" value="KAK1333918.1"/>
    <property type="molecule type" value="Genomic_DNA"/>
</dbReference>
<dbReference type="InterPro" id="IPR022272">
    <property type="entry name" value="Lipocalin_CS"/>
</dbReference>
<dbReference type="GO" id="GO:0036094">
    <property type="term" value="F:small molecule binding"/>
    <property type="evidence" value="ECO:0007669"/>
    <property type="project" value="InterPro"/>
</dbReference>
<dbReference type="InterPro" id="IPR012674">
    <property type="entry name" value="Calycin"/>
</dbReference>
<keyword evidence="5" id="KW-1185">Reference proteome</keyword>
<dbReference type="PANTHER" id="PTHR11430">
    <property type="entry name" value="LIPOCALIN"/>
    <property type="match status" value="1"/>
</dbReference>
<accession>A0AA40HME2</accession>